<evidence type="ECO:0000313" key="2">
    <source>
        <dbReference type="EnsemblMetazoa" id="MESCA010130-PA"/>
    </source>
</evidence>
<proteinExistence type="predicted"/>
<accession>T1H1R2</accession>
<reference evidence="2" key="2">
    <citation type="submission" date="2015-06" db="UniProtKB">
        <authorList>
            <consortium name="EnsemblMetazoa"/>
        </authorList>
    </citation>
    <scope>IDENTIFICATION</scope>
</reference>
<dbReference type="EnsemblMetazoa" id="MESCA010130-RA">
    <property type="protein sequence ID" value="MESCA010130-PA"/>
    <property type="gene ID" value="MESCA010130"/>
</dbReference>
<dbReference type="Proteomes" id="UP000015102">
    <property type="component" value="Unassembled WGS sequence"/>
</dbReference>
<organism evidence="2 3">
    <name type="scientific">Megaselia scalaris</name>
    <name type="common">Humpbacked fly</name>
    <name type="synonym">Phora scalaris</name>
    <dbReference type="NCBI Taxonomy" id="36166"/>
    <lineage>
        <taxon>Eukaryota</taxon>
        <taxon>Metazoa</taxon>
        <taxon>Ecdysozoa</taxon>
        <taxon>Arthropoda</taxon>
        <taxon>Hexapoda</taxon>
        <taxon>Insecta</taxon>
        <taxon>Pterygota</taxon>
        <taxon>Neoptera</taxon>
        <taxon>Endopterygota</taxon>
        <taxon>Diptera</taxon>
        <taxon>Brachycera</taxon>
        <taxon>Muscomorpha</taxon>
        <taxon>Platypezoidea</taxon>
        <taxon>Phoridae</taxon>
        <taxon>Megaseliini</taxon>
        <taxon>Megaselia</taxon>
    </lineage>
</organism>
<dbReference type="AlphaFoldDB" id="T1H1R2"/>
<dbReference type="HOGENOM" id="CLU_3089603_0_0_1"/>
<evidence type="ECO:0000313" key="3">
    <source>
        <dbReference type="Proteomes" id="UP000015102"/>
    </source>
</evidence>
<sequence length="52" mass="5625">MVPIAVHKESKVDMVVQTSIADDSETTPSTPSGMETNERIGVCDMGCQTRIE</sequence>
<protein>
    <submittedName>
        <fullName evidence="2">Uncharacterized protein</fullName>
    </submittedName>
</protein>
<name>T1H1R2_MEGSC</name>
<reference evidence="3" key="1">
    <citation type="submission" date="2013-02" db="EMBL/GenBank/DDBJ databases">
        <authorList>
            <person name="Hughes D."/>
        </authorList>
    </citation>
    <scope>NUCLEOTIDE SEQUENCE</scope>
    <source>
        <strain>Durham</strain>
        <strain evidence="3">NC isolate 2 -- Noor lab</strain>
    </source>
</reference>
<feature type="region of interest" description="Disordered" evidence="1">
    <location>
        <begin position="21"/>
        <end position="40"/>
    </location>
</feature>
<dbReference type="EMBL" id="CAQQ02381297">
    <property type="status" value="NOT_ANNOTATED_CDS"/>
    <property type="molecule type" value="Genomic_DNA"/>
</dbReference>
<evidence type="ECO:0000256" key="1">
    <source>
        <dbReference type="SAM" id="MobiDB-lite"/>
    </source>
</evidence>
<keyword evidence="3" id="KW-1185">Reference proteome</keyword>
<feature type="compositionally biased region" description="Polar residues" evidence="1">
    <location>
        <begin position="21"/>
        <end position="35"/>
    </location>
</feature>